<keyword evidence="4" id="KW-1185">Reference proteome</keyword>
<evidence type="ECO:0008006" key="5">
    <source>
        <dbReference type="Google" id="ProtNLM"/>
    </source>
</evidence>
<accession>A0A369QSX1</accession>
<sequence>MKLKLLLSLSLLSLFTMSCEQVEIVEPKTVNSLQTSLSNAAYVTSFDAGRKNLIAEERLEPSLSNTFGRQIYTSNGFGINSSLSRSGSRSIRLELVKDGSAIRSELYYNQPTTTNGWYGLSLYIPSSSWPNESNSDGWEIITQFHGTTDSGDGKRVPPISLSVSRGRFVLTVNYSAKRFNNEPDGKVRYDLGPAIKDKWVDFVYHIKYSYRSDGQLQLWMNGNKLVDYTGPNTYNDAANPYFKLGVYKRNWGNGSKRVIYFDDVRMGDGNATYNDVAPKASATDTPPPTVEDPTTSQPLSLTLMNADTQQPIQALTEGTILDLAKLPTRNLNILATSSKTIGSVVFNLSGAQINNSTQTNAPYALFGDTNGKLLAWTPVIGNYSLKSTSYAGANGTGTAGLPLNVTFQVIDQVIPPTETVPPTATLLINNDALATKSANVTLSIIATGATEMRFHDDNDDDIWGGWEPIATTKNWVLSAGTGPKWIKVQVRNAAGQESEATFDSINLE</sequence>
<evidence type="ECO:0000256" key="2">
    <source>
        <dbReference type="SAM" id="SignalP"/>
    </source>
</evidence>
<evidence type="ECO:0000313" key="3">
    <source>
        <dbReference type="EMBL" id="RDC66426.1"/>
    </source>
</evidence>
<feature type="chain" id="PRO_5016911212" description="Heparin lyase I family protein" evidence="2">
    <location>
        <begin position="21"/>
        <end position="508"/>
    </location>
</feature>
<dbReference type="AlphaFoldDB" id="A0A369QSX1"/>
<keyword evidence="2" id="KW-0732">Signal</keyword>
<dbReference type="InterPro" id="IPR025975">
    <property type="entry name" value="Polysacc_lyase"/>
</dbReference>
<dbReference type="Gene3D" id="2.60.120.200">
    <property type="match status" value="1"/>
</dbReference>
<evidence type="ECO:0000256" key="1">
    <source>
        <dbReference type="SAM" id="MobiDB-lite"/>
    </source>
</evidence>
<organism evidence="3 4">
    <name type="scientific">Adhaeribacter pallidiroseus</name>
    <dbReference type="NCBI Taxonomy" id="2072847"/>
    <lineage>
        <taxon>Bacteria</taxon>
        <taxon>Pseudomonadati</taxon>
        <taxon>Bacteroidota</taxon>
        <taxon>Cytophagia</taxon>
        <taxon>Cytophagales</taxon>
        <taxon>Hymenobacteraceae</taxon>
        <taxon>Adhaeribacter</taxon>
    </lineage>
</organism>
<dbReference type="PROSITE" id="PS51257">
    <property type="entry name" value="PROKAR_LIPOPROTEIN"/>
    <property type="match status" value="1"/>
</dbReference>
<dbReference type="Pfam" id="PF14099">
    <property type="entry name" value="Polysacc_lyase"/>
    <property type="match status" value="1"/>
</dbReference>
<comment type="caution">
    <text evidence="3">The sequence shown here is derived from an EMBL/GenBank/DDBJ whole genome shotgun (WGS) entry which is preliminary data.</text>
</comment>
<gene>
    <name evidence="3" type="ORF">AHMF7616_05057</name>
</gene>
<evidence type="ECO:0000313" key="4">
    <source>
        <dbReference type="Proteomes" id="UP000253919"/>
    </source>
</evidence>
<dbReference type="EMBL" id="QASA01000001">
    <property type="protein sequence ID" value="RDC66426.1"/>
    <property type="molecule type" value="Genomic_DNA"/>
</dbReference>
<proteinExistence type="predicted"/>
<reference evidence="3 4" key="1">
    <citation type="submission" date="2018-04" db="EMBL/GenBank/DDBJ databases">
        <title>Adhaeribacter sp. HMF7616 genome sequencing and assembly.</title>
        <authorList>
            <person name="Kang H."/>
            <person name="Kang J."/>
            <person name="Cha I."/>
            <person name="Kim H."/>
            <person name="Joh K."/>
        </authorList>
    </citation>
    <scope>NUCLEOTIDE SEQUENCE [LARGE SCALE GENOMIC DNA]</scope>
    <source>
        <strain evidence="3 4">HMF7616</strain>
    </source>
</reference>
<feature type="region of interest" description="Disordered" evidence="1">
    <location>
        <begin position="275"/>
        <end position="296"/>
    </location>
</feature>
<dbReference type="Proteomes" id="UP000253919">
    <property type="component" value="Unassembled WGS sequence"/>
</dbReference>
<feature type="signal peptide" evidence="2">
    <location>
        <begin position="1"/>
        <end position="20"/>
    </location>
</feature>
<name>A0A369QSX1_9BACT</name>
<protein>
    <recommendedName>
        <fullName evidence="5">Heparin lyase I family protein</fullName>
    </recommendedName>
</protein>